<accession>A0A9N8EZI9</accession>
<dbReference type="InterPro" id="IPR000182">
    <property type="entry name" value="GNAT_dom"/>
</dbReference>
<name>A0A9N8EZI9_9STRA</name>
<dbReference type="InterPro" id="IPR050769">
    <property type="entry name" value="NAT_camello-type"/>
</dbReference>
<dbReference type="NCBIfam" id="NF040501">
    <property type="entry name" value="resist_ArsN2"/>
    <property type="match status" value="1"/>
</dbReference>
<sequence length="152" mass="16581">MSDIRYAPPAGSDLVVIKELLESCQLPTKDLTESHLTSFLVATTNDNGIIGVVGLEVFPPSPHALLRSLAVKDSHRGQGIATALYNQMEKVARETHGIKHLYLLTTTAADYFRSRQGFQRVERKAAPNVIQATAEFSAICPCSAVCLRKDLS</sequence>
<dbReference type="PANTHER" id="PTHR13947">
    <property type="entry name" value="GNAT FAMILY N-ACETYLTRANSFERASE"/>
    <property type="match status" value="1"/>
</dbReference>
<dbReference type="Gene3D" id="3.40.630.30">
    <property type="match status" value="1"/>
</dbReference>
<dbReference type="PROSITE" id="PS51186">
    <property type="entry name" value="GNAT"/>
    <property type="match status" value="1"/>
</dbReference>
<dbReference type="InterPro" id="IPR016181">
    <property type="entry name" value="Acyl_CoA_acyltransferase"/>
</dbReference>
<comment type="caution">
    <text evidence="3">The sequence shown here is derived from an EMBL/GenBank/DDBJ whole genome shotgun (WGS) entry which is preliminary data.</text>
</comment>
<dbReference type="PANTHER" id="PTHR13947:SF37">
    <property type="entry name" value="LD18367P"/>
    <property type="match status" value="1"/>
</dbReference>
<evidence type="ECO:0000259" key="2">
    <source>
        <dbReference type="PROSITE" id="PS51186"/>
    </source>
</evidence>
<evidence type="ECO:0000313" key="3">
    <source>
        <dbReference type="EMBL" id="CAB9527585.1"/>
    </source>
</evidence>
<reference evidence="3" key="1">
    <citation type="submission" date="2020-06" db="EMBL/GenBank/DDBJ databases">
        <authorList>
            <consortium name="Plant Systems Biology data submission"/>
        </authorList>
    </citation>
    <scope>NUCLEOTIDE SEQUENCE</scope>
    <source>
        <strain evidence="3">D6</strain>
    </source>
</reference>
<evidence type="ECO:0000313" key="4">
    <source>
        <dbReference type="Proteomes" id="UP001153069"/>
    </source>
</evidence>
<dbReference type="Pfam" id="PF00583">
    <property type="entry name" value="Acetyltransf_1"/>
    <property type="match status" value="1"/>
</dbReference>
<dbReference type="AlphaFoldDB" id="A0A9N8EZI9"/>
<dbReference type="Proteomes" id="UP001153069">
    <property type="component" value="Unassembled WGS sequence"/>
</dbReference>
<feature type="domain" description="N-acetyltransferase" evidence="2">
    <location>
        <begin position="2"/>
        <end position="152"/>
    </location>
</feature>
<dbReference type="CDD" id="cd04301">
    <property type="entry name" value="NAT_SF"/>
    <property type="match status" value="1"/>
</dbReference>
<evidence type="ECO:0000256" key="1">
    <source>
        <dbReference type="ARBA" id="ARBA00022679"/>
    </source>
</evidence>
<dbReference type="SUPFAM" id="SSF55729">
    <property type="entry name" value="Acyl-CoA N-acyltransferases (Nat)"/>
    <property type="match status" value="1"/>
</dbReference>
<keyword evidence="1" id="KW-0808">Transferase</keyword>
<dbReference type="GO" id="GO:0008080">
    <property type="term" value="F:N-acetyltransferase activity"/>
    <property type="evidence" value="ECO:0007669"/>
    <property type="project" value="InterPro"/>
</dbReference>
<proteinExistence type="predicted"/>
<gene>
    <name evidence="3" type="ORF">SEMRO_2022_G311480.1</name>
</gene>
<keyword evidence="4" id="KW-1185">Reference proteome</keyword>
<organism evidence="3 4">
    <name type="scientific">Seminavis robusta</name>
    <dbReference type="NCBI Taxonomy" id="568900"/>
    <lineage>
        <taxon>Eukaryota</taxon>
        <taxon>Sar</taxon>
        <taxon>Stramenopiles</taxon>
        <taxon>Ochrophyta</taxon>
        <taxon>Bacillariophyta</taxon>
        <taxon>Bacillariophyceae</taxon>
        <taxon>Bacillariophycidae</taxon>
        <taxon>Naviculales</taxon>
        <taxon>Naviculaceae</taxon>
        <taxon>Seminavis</taxon>
    </lineage>
</organism>
<dbReference type="EMBL" id="CAICTM010002020">
    <property type="protein sequence ID" value="CAB9527585.1"/>
    <property type="molecule type" value="Genomic_DNA"/>
</dbReference>
<protein>
    <submittedName>
        <fullName evidence="3">N-acetylglutamate synthase</fullName>
    </submittedName>
</protein>